<comment type="caution">
    <text evidence="2">The sequence shown here is derived from an EMBL/GenBank/DDBJ whole genome shotgun (WGS) entry which is preliminary data.</text>
</comment>
<feature type="domain" description="Schlafen AlbA-2" evidence="1">
    <location>
        <begin position="22"/>
        <end position="76"/>
    </location>
</feature>
<dbReference type="Pfam" id="PF04326">
    <property type="entry name" value="SLFN_AlbA_2"/>
    <property type="match status" value="1"/>
</dbReference>
<protein>
    <recommendedName>
        <fullName evidence="1">Schlafen AlbA-2 domain-containing protein</fullName>
    </recommendedName>
</protein>
<reference evidence="2" key="1">
    <citation type="submission" date="2021-03" db="EMBL/GenBank/DDBJ databases">
        <title>Genome sequence of Bifidobacterium asteroides strain wkB204 isolated from a honey bee gut.</title>
        <authorList>
            <person name="Motta E.V.S."/>
            <person name="Kwong W.K."/>
            <person name="Moran N.A."/>
        </authorList>
    </citation>
    <scope>NUCLEOTIDE SEQUENCE</scope>
    <source>
        <strain evidence="2">WkB204</strain>
    </source>
</reference>
<keyword evidence="3" id="KW-1185">Reference proteome</keyword>
<name>A0ABS3IS05_9BIFI</name>
<evidence type="ECO:0000313" key="2">
    <source>
        <dbReference type="EMBL" id="MBO0623114.1"/>
    </source>
</evidence>
<dbReference type="InterPro" id="IPR007421">
    <property type="entry name" value="Schlafen_AlbA_2_dom"/>
</dbReference>
<accession>A0ABS3IS05</accession>
<dbReference type="InterPro" id="IPR038461">
    <property type="entry name" value="Schlafen_AlbA_2_dom_sf"/>
</dbReference>
<proteinExistence type="predicted"/>
<dbReference type="EMBL" id="JAFMNU010000002">
    <property type="protein sequence ID" value="MBO0623114.1"/>
    <property type="molecule type" value="Genomic_DNA"/>
</dbReference>
<sequence length="81" mass="9029">MTLNRVMSLEEVVRSIRRKRCESQSLEVRVASQGTRKVYDSMSSFSNHNEGGIIVFGLDESLGFEVVGVHEAQELEKAVTA</sequence>
<gene>
    <name evidence="2" type="ORF">J1F30_01815</name>
</gene>
<evidence type="ECO:0000259" key="1">
    <source>
        <dbReference type="Pfam" id="PF04326"/>
    </source>
</evidence>
<organism evidence="2 3">
    <name type="scientific">Bifidobacterium asteroides</name>
    <dbReference type="NCBI Taxonomy" id="1684"/>
    <lineage>
        <taxon>Bacteria</taxon>
        <taxon>Bacillati</taxon>
        <taxon>Actinomycetota</taxon>
        <taxon>Actinomycetes</taxon>
        <taxon>Bifidobacteriales</taxon>
        <taxon>Bifidobacteriaceae</taxon>
        <taxon>Bifidobacterium</taxon>
    </lineage>
</organism>
<dbReference type="Gene3D" id="3.30.950.30">
    <property type="entry name" value="Schlafen, AAA domain"/>
    <property type="match status" value="1"/>
</dbReference>
<evidence type="ECO:0000313" key="3">
    <source>
        <dbReference type="Proteomes" id="UP000664299"/>
    </source>
</evidence>
<dbReference type="Proteomes" id="UP000664299">
    <property type="component" value="Unassembled WGS sequence"/>
</dbReference>